<comment type="caution">
    <text evidence="4">The sequence shown here is derived from an EMBL/GenBank/DDBJ whole genome shotgun (WGS) entry which is preliminary data.</text>
</comment>
<feature type="compositionally biased region" description="Low complexity" evidence="1">
    <location>
        <begin position="240"/>
        <end position="255"/>
    </location>
</feature>
<reference evidence="4" key="1">
    <citation type="journal article" date="2019" name="Plant J.">
        <title>Chlorella vulgaris genome assembly and annotation reveals the molecular basis for metabolic acclimation to high light conditions.</title>
        <authorList>
            <person name="Cecchin M."/>
            <person name="Marcolungo L."/>
            <person name="Rossato M."/>
            <person name="Girolomoni L."/>
            <person name="Cosentino E."/>
            <person name="Cuine S."/>
            <person name="Li-Beisson Y."/>
            <person name="Delledonne M."/>
            <person name="Ballottari M."/>
        </authorList>
    </citation>
    <scope>NUCLEOTIDE SEQUENCE</scope>
    <source>
        <strain evidence="4">211/11P</strain>
    </source>
</reference>
<evidence type="ECO:0000259" key="3">
    <source>
        <dbReference type="PROSITE" id="PS51140"/>
    </source>
</evidence>
<evidence type="ECO:0000313" key="5">
    <source>
        <dbReference type="Proteomes" id="UP001055712"/>
    </source>
</evidence>
<evidence type="ECO:0000256" key="1">
    <source>
        <dbReference type="SAM" id="MobiDB-lite"/>
    </source>
</evidence>
<evidence type="ECO:0000259" key="2">
    <source>
        <dbReference type="PROSITE" id="PS50828"/>
    </source>
</evidence>
<accession>A0A9D4TRL8</accession>
<dbReference type="Pfam" id="PF08590">
    <property type="entry name" value="DUF1771"/>
    <property type="match status" value="1"/>
</dbReference>
<feature type="compositionally biased region" description="Basic and acidic residues" evidence="1">
    <location>
        <begin position="730"/>
        <end position="754"/>
    </location>
</feature>
<proteinExistence type="predicted"/>
<dbReference type="InterPro" id="IPR002625">
    <property type="entry name" value="Smr_dom"/>
</dbReference>
<feature type="compositionally biased region" description="Pro residues" evidence="1">
    <location>
        <begin position="190"/>
        <end position="199"/>
    </location>
</feature>
<keyword evidence="5" id="KW-1185">Reference proteome</keyword>
<dbReference type="GO" id="GO:0004519">
    <property type="term" value="F:endonuclease activity"/>
    <property type="evidence" value="ECO:0007669"/>
    <property type="project" value="TreeGrafter"/>
</dbReference>
<sequence>MFPSLSPDTISDIVTQCNDNIEVALSKLLSMTAADTQHSPQPPAAMPQTRQGQLAMLFPGEKIKSGIVPHRTQISSTRPSLNPGNSTLQGKQASLGLEEMCPWLVSLDTGQQHHHHHEWETTCEVDARSSWPTSTTASAPPASKAGSRPWWPCWPLASSGGKPGATPKGSSAATTGGNHHQHHNHQHPSLPLPIPPPALPLNRPSQEEKAAGSQSPGTDGPLSEDEQLLGVMPHLAHILSSPQPSGASSPATTPPLHYTSHQALHAGSPPFAPVPSAPPAASAPQPLRLLNCSTEASARDADLGAALAASQLSEPGVLVQQHQGKEQQQSKDELQRQQQLQQEGTGGGYSATDLILAVDFYAAMFPSMKAEVVGDVLQRYCDAPQTALEQLIMLSSCVADADAADPSLPDRQAWEASSASGSGSGSGSEEDQVIGSSWEQALSPSELAAMPADLLLPAQLESLHQQEAQQQQAQQAQQQQQAQQPSVEDDLPLEEKAKLLQAEFESASAADVSASLAACDGSLFAAAELLAEFAAEDVAASASSRRPTTAGSDGGNLNAPSAAAAAANVPAAADGAEVPASAASTSQHVSAKVQHLCKRFPGVSSEALEVALVGCNYSLADARRTLRQAGCEEVELESSTPTQSPKPIAIPPANWAHEGSVAAQRRILPPVPAPAPSATVLTAAAGPLSLSQATHQRNQAIFEQERAQAQRLQQCYRRCFELAAAAHARGDRASADDLRERGHQYRQQYDDERRKASRRISKRVNAGTMPVISVDLHGKFVDEALETVESGIRNLPESIPGGVVVRYITGKGLHSSGGAARIKPEVLRLLADRGVPFEDRGGVVEVTLQPT</sequence>
<dbReference type="InterPro" id="IPR013899">
    <property type="entry name" value="DUF1771"/>
</dbReference>
<feature type="region of interest" description="Disordered" evidence="1">
    <location>
        <begin position="408"/>
        <end position="436"/>
    </location>
</feature>
<feature type="compositionally biased region" description="Basic and acidic residues" evidence="1">
    <location>
        <begin position="323"/>
        <end position="335"/>
    </location>
</feature>
<feature type="region of interest" description="Disordered" evidence="1">
    <location>
        <begin position="730"/>
        <end position="758"/>
    </location>
</feature>
<feature type="compositionally biased region" description="Low complexity" evidence="1">
    <location>
        <begin position="465"/>
        <end position="484"/>
    </location>
</feature>
<dbReference type="PANTHER" id="PTHR46535">
    <property type="entry name" value="NEDD4-BINDING PROTEIN 2"/>
    <property type="match status" value="1"/>
</dbReference>
<dbReference type="AlphaFoldDB" id="A0A9D4TRL8"/>
<feature type="domain" description="Smr" evidence="2">
    <location>
        <begin position="774"/>
        <end position="849"/>
    </location>
</feature>
<feature type="region of interest" description="Disordered" evidence="1">
    <location>
        <begin position="465"/>
        <end position="489"/>
    </location>
</feature>
<dbReference type="InterPro" id="IPR052772">
    <property type="entry name" value="Endo/PolyKinase_Domain-Protein"/>
</dbReference>
<dbReference type="CDD" id="cd14279">
    <property type="entry name" value="CUE"/>
    <property type="match status" value="1"/>
</dbReference>
<evidence type="ECO:0008006" key="6">
    <source>
        <dbReference type="Google" id="ProtNLM"/>
    </source>
</evidence>
<name>A0A9D4TRL8_CHLVU</name>
<feature type="region of interest" description="Disordered" evidence="1">
    <location>
        <begin position="317"/>
        <end position="348"/>
    </location>
</feature>
<feature type="domain" description="CUE" evidence="3">
    <location>
        <begin position="1"/>
        <end position="33"/>
    </location>
</feature>
<dbReference type="OrthoDB" id="513489at2759"/>
<dbReference type="PANTHER" id="PTHR46535:SF1">
    <property type="entry name" value="NEDD4-BINDING PROTEIN 2"/>
    <property type="match status" value="1"/>
</dbReference>
<feature type="region of interest" description="Disordered" evidence="1">
    <location>
        <begin position="130"/>
        <end position="225"/>
    </location>
</feature>
<dbReference type="GO" id="GO:0043130">
    <property type="term" value="F:ubiquitin binding"/>
    <property type="evidence" value="ECO:0007669"/>
    <property type="project" value="InterPro"/>
</dbReference>
<protein>
    <recommendedName>
        <fullName evidence="6">Smr domain-containing protein</fullName>
    </recommendedName>
</protein>
<dbReference type="Proteomes" id="UP001055712">
    <property type="component" value="Unassembled WGS sequence"/>
</dbReference>
<dbReference type="PROSITE" id="PS50828">
    <property type="entry name" value="SMR"/>
    <property type="match status" value="1"/>
</dbReference>
<dbReference type="InterPro" id="IPR003892">
    <property type="entry name" value="CUE"/>
</dbReference>
<dbReference type="InterPro" id="IPR036063">
    <property type="entry name" value="Smr_dom_sf"/>
</dbReference>
<organism evidence="4 5">
    <name type="scientific">Chlorella vulgaris</name>
    <name type="common">Green alga</name>
    <dbReference type="NCBI Taxonomy" id="3077"/>
    <lineage>
        <taxon>Eukaryota</taxon>
        <taxon>Viridiplantae</taxon>
        <taxon>Chlorophyta</taxon>
        <taxon>core chlorophytes</taxon>
        <taxon>Trebouxiophyceae</taxon>
        <taxon>Chlorellales</taxon>
        <taxon>Chlorellaceae</taxon>
        <taxon>Chlorella clade</taxon>
        <taxon>Chlorella</taxon>
    </lineage>
</organism>
<dbReference type="PROSITE" id="PS51140">
    <property type="entry name" value="CUE"/>
    <property type="match status" value="1"/>
</dbReference>
<dbReference type="SUPFAM" id="SSF160443">
    <property type="entry name" value="SMR domain-like"/>
    <property type="match status" value="1"/>
</dbReference>
<reference evidence="4" key="2">
    <citation type="submission" date="2020-11" db="EMBL/GenBank/DDBJ databases">
        <authorList>
            <person name="Cecchin M."/>
            <person name="Marcolungo L."/>
            <person name="Rossato M."/>
            <person name="Girolomoni L."/>
            <person name="Cosentino E."/>
            <person name="Cuine S."/>
            <person name="Li-Beisson Y."/>
            <person name="Delledonne M."/>
            <person name="Ballottari M."/>
        </authorList>
    </citation>
    <scope>NUCLEOTIDE SEQUENCE</scope>
    <source>
        <strain evidence="4">211/11P</strain>
        <tissue evidence="4">Whole cell</tissue>
    </source>
</reference>
<gene>
    <name evidence="4" type="ORF">D9Q98_004207</name>
</gene>
<dbReference type="Gene3D" id="1.10.8.10">
    <property type="entry name" value="DNA helicase RuvA subunit, C-terminal domain"/>
    <property type="match status" value="1"/>
</dbReference>
<dbReference type="SMART" id="SM00463">
    <property type="entry name" value="SMR"/>
    <property type="match status" value="1"/>
</dbReference>
<evidence type="ECO:0000313" key="4">
    <source>
        <dbReference type="EMBL" id="KAI3432663.1"/>
    </source>
</evidence>
<dbReference type="Gene3D" id="3.30.1370.110">
    <property type="match status" value="1"/>
</dbReference>
<dbReference type="EMBL" id="SIDB01000005">
    <property type="protein sequence ID" value="KAI3432663.1"/>
    <property type="molecule type" value="Genomic_DNA"/>
</dbReference>
<dbReference type="SMART" id="SM01162">
    <property type="entry name" value="DUF1771"/>
    <property type="match status" value="1"/>
</dbReference>
<dbReference type="GO" id="GO:0005634">
    <property type="term" value="C:nucleus"/>
    <property type="evidence" value="ECO:0007669"/>
    <property type="project" value="TreeGrafter"/>
</dbReference>
<feature type="compositionally biased region" description="Low complexity" evidence="1">
    <location>
        <begin position="132"/>
        <end position="143"/>
    </location>
</feature>
<feature type="region of interest" description="Disordered" evidence="1">
    <location>
        <begin position="238"/>
        <end position="285"/>
    </location>
</feature>